<dbReference type="RefSeq" id="WP_369781510.1">
    <property type="nucleotide sequence ID" value="NZ_CP165623.1"/>
</dbReference>
<dbReference type="Pfam" id="PF00082">
    <property type="entry name" value="Peptidase_S8"/>
    <property type="match status" value="1"/>
</dbReference>
<dbReference type="EMBL" id="CP165623">
    <property type="protein sequence ID" value="XDV03894.1"/>
    <property type="molecule type" value="Genomic_DNA"/>
</dbReference>
<evidence type="ECO:0000259" key="1">
    <source>
        <dbReference type="Pfam" id="PF00082"/>
    </source>
</evidence>
<dbReference type="SUPFAM" id="SSF52743">
    <property type="entry name" value="Subtilisin-like"/>
    <property type="match status" value="1"/>
</dbReference>
<sequence length="730" mass="80276">MNNFIVGYGETLTTQVDISGGGGGKKHPYSISEAIKRITSQLDEIISKIENKPDAECADGKVVIKFIQHPSYLAKSYYPRKLFAAYGMEDIGSRAVTIKPEKWGVIKHPDSGLASCVFVSGKKNQYRKFLSDLVANSLSRASEDVLRTLERIEYFDAAEKIKHIDANGDKLNLEVVIHASVDDEGVVRAFDDYASLNGGAVRLEKAKVVGGLTFLPVSISRGKEQDLANFAQLRVLRSIPKLRMNKPETLRNSISNPVTLPDWNPDILSRDFRVCIFDGGLGDGHHISNWVTEIVPPGMEISHPEYLAHGSEVCSAYLFGPALGADCALGTPYTAVDIVRVISQGDSDPDLFDVLTRIEDVLKLKTYKYINLSLGPNIAIDDDEVHVWTSVIDSLLQDGDCLAVVAVGNDGDLPGDYGRVQPPSDMVNSLSVGASDGDDLGWARAPYSCMGPGRSPGVVKPDGVIFGGAPHNPFRVYSPRIHSFIDTMGTSYAAPYALRVAAGIDAITDFELSTNTVKALMVHSAKQGVHDLKDVGWGRFPTSPESVITCLDDEATIIFQGELENSKHLRIPVPLPASIDSTWVHLSATFCISAIVDPEHPLHYTRSGLEISFRANEDRFTMEGANPDTKPFFSLGKLYPSEYELREDAHKWETTLSKHQRFKRNTLQSPVFDVKYHAREQGGAISEDLPAIRYTLILTIRAEGDNSIYNKILQENRTLQAISVRSRIEV</sequence>
<evidence type="ECO:0000313" key="2">
    <source>
        <dbReference type="EMBL" id="XDV03894.1"/>
    </source>
</evidence>
<dbReference type="InterPro" id="IPR034074">
    <property type="entry name" value="Y4bN_pept_dom"/>
</dbReference>
<feature type="domain" description="Peptidase S8/S53" evidence="1">
    <location>
        <begin position="290"/>
        <end position="538"/>
    </location>
</feature>
<dbReference type="Gene3D" id="3.40.50.200">
    <property type="entry name" value="Peptidase S8/S53 domain"/>
    <property type="match status" value="1"/>
</dbReference>
<dbReference type="InterPro" id="IPR000209">
    <property type="entry name" value="Peptidase_S8/S53_dom"/>
</dbReference>
<dbReference type="GO" id="GO:0006508">
    <property type="term" value="P:proteolysis"/>
    <property type="evidence" value="ECO:0007669"/>
    <property type="project" value="InterPro"/>
</dbReference>
<organism evidence="2">
    <name type="scientific">Pseudomonas sp. WC2401</name>
    <dbReference type="NCBI Taxonomy" id="3234143"/>
    <lineage>
        <taxon>Bacteria</taxon>
        <taxon>Pseudomonadati</taxon>
        <taxon>Pseudomonadota</taxon>
        <taxon>Gammaproteobacteria</taxon>
        <taxon>Pseudomonadales</taxon>
        <taxon>Pseudomonadaceae</taxon>
        <taxon>Pseudomonas</taxon>
    </lineage>
</organism>
<accession>A0AB39WPM8</accession>
<reference evidence="2" key="1">
    <citation type="submission" date="2024-07" db="EMBL/GenBank/DDBJ databases">
        <authorList>
            <person name="Biller S.J."/>
        </authorList>
    </citation>
    <scope>NUCLEOTIDE SEQUENCE</scope>
    <source>
        <strain evidence="2">WC2401</strain>
    </source>
</reference>
<name>A0AB39WPM8_9PSED</name>
<protein>
    <submittedName>
        <fullName evidence="2">S8 family peptidase</fullName>
    </submittedName>
</protein>
<dbReference type="InterPro" id="IPR036852">
    <property type="entry name" value="Peptidase_S8/S53_dom_sf"/>
</dbReference>
<proteinExistence type="predicted"/>
<gene>
    <name evidence="2" type="ORF">AB3G35_12375</name>
</gene>
<dbReference type="AlphaFoldDB" id="A0AB39WPM8"/>
<dbReference type="CDD" id="cd04847">
    <property type="entry name" value="Peptidases_S8_Subtilisin_like_2"/>
    <property type="match status" value="1"/>
</dbReference>
<dbReference type="GO" id="GO:0004252">
    <property type="term" value="F:serine-type endopeptidase activity"/>
    <property type="evidence" value="ECO:0007669"/>
    <property type="project" value="InterPro"/>
</dbReference>